<reference evidence="4" key="1">
    <citation type="submission" date="2023-07" db="EMBL/GenBank/DDBJ databases">
        <title>Conexibacter stalactiti sp. nov., isolated from stalactites in a lava cave and emended description of the genus Conexibacter.</title>
        <authorList>
            <person name="Lee S.D."/>
        </authorList>
    </citation>
    <scope>NUCLEOTIDE SEQUENCE [LARGE SCALE GENOMIC DNA]</scope>
    <source>
        <strain evidence="4">KCTC 39840</strain>
    </source>
</reference>
<dbReference type="InterPro" id="IPR045010">
    <property type="entry name" value="MDR_fam"/>
</dbReference>
<dbReference type="InterPro" id="IPR011032">
    <property type="entry name" value="GroES-like_sf"/>
</dbReference>
<evidence type="ECO:0000259" key="2">
    <source>
        <dbReference type="SMART" id="SM00829"/>
    </source>
</evidence>
<dbReference type="SUPFAM" id="SSF51735">
    <property type="entry name" value="NAD(P)-binding Rossmann-fold domains"/>
    <property type="match status" value="1"/>
</dbReference>
<dbReference type="Pfam" id="PF00107">
    <property type="entry name" value="ADH_zinc_N"/>
    <property type="match status" value="1"/>
</dbReference>
<dbReference type="Proteomes" id="UP001284601">
    <property type="component" value="Unassembled WGS sequence"/>
</dbReference>
<dbReference type="EMBL" id="JAWSTH010000080">
    <property type="protein sequence ID" value="MDW5597245.1"/>
    <property type="molecule type" value="Genomic_DNA"/>
</dbReference>
<dbReference type="Gene3D" id="3.90.180.10">
    <property type="entry name" value="Medium-chain alcohol dehydrogenases, catalytic domain"/>
    <property type="match status" value="1"/>
</dbReference>
<gene>
    <name evidence="3" type="ORF">R7226_23055</name>
</gene>
<dbReference type="InterPro" id="IPR020843">
    <property type="entry name" value="ER"/>
</dbReference>
<dbReference type="SMART" id="SM00829">
    <property type="entry name" value="PKS_ER"/>
    <property type="match status" value="1"/>
</dbReference>
<comment type="caution">
    <text evidence="3">The sequence shown here is derived from an EMBL/GenBank/DDBJ whole genome shotgun (WGS) entry which is preliminary data.</text>
</comment>
<evidence type="ECO:0000313" key="4">
    <source>
        <dbReference type="Proteomes" id="UP001284601"/>
    </source>
</evidence>
<dbReference type="InterPro" id="IPR041694">
    <property type="entry name" value="ADH_N_2"/>
</dbReference>
<evidence type="ECO:0000313" key="3">
    <source>
        <dbReference type="EMBL" id="MDW5597245.1"/>
    </source>
</evidence>
<dbReference type="SUPFAM" id="SSF50129">
    <property type="entry name" value="GroES-like"/>
    <property type="match status" value="1"/>
</dbReference>
<dbReference type="Gene3D" id="3.40.50.720">
    <property type="entry name" value="NAD(P)-binding Rossmann-like Domain"/>
    <property type="match status" value="1"/>
</dbReference>
<dbReference type="CDD" id="cd05288">
    <property type="entry name" value="PGDH"/>
    <property type="match status" value="1"/>
</dbReference>
<organism evidence="3 4">
    <name type="scientific">Conexibacter stalactiti</name>
    <dbReference type="NCBI Taxonomy" id="1940611"/>
    <lineage>
        <taxon>Bacteria</taxon>
        <taxon>Bacillati</taxon>
        <taxon>Actinomycetota</taxon>
        <taxon>Thermoleophilia</taxon>
        <taxon>Solirubrobacterales</taxon>
        <taxon>Conexibacteraceae</taxon>
        <taxon>Conexibacter</taxon>
    </lineage>
</organism>
<sequence>MTTAREIHLKQRPHGEPRLGDFELVETELPDPGDGELLVRNTWMSVDPYMRGRMNDVKSYVPPFEVGAALEGGAVGEVVASGDERYAPGDRVLHGFGWRDHALLPAKRVQKIDTTVVPEQAYLGVLGMPGLTAYAGLVEVAPVRDGDVVLISAAAGAVGSAATQIARLLGASRVIGIAGGPEKCAYVTEELGANTAIDYKAGKVGAQLRAIAPDGIDVFFDNVGGEQLEAAIGSLRLHGRVALCGAISGYNATEAQPGPRNMWRLIGIRAQLRGMIVTDHAHLRDRFIEQVGGWLASGALRYRETVVDGLDAAPQAFIDLLRGANTGKMLVRVG</sequence>
<reference evidence="3 4" key="2">
    <citation type="submission" date="2023-10" db="EMBL/GenBank/DDBJ databases">
        <authorList>
            <person name="Han X.F."/>
        </authorList>
    </citation>
    <scope>NUCLEOTIDE SEQUENCE [LARGE SCALE GENOMIC DNA]</scope>
    <source>
        <strain evidence="3 4">KCTC 39840</strain>
    </source>
</reference>
<protein>
    <submittedName>
        <fullName evidence="3">NADP-dependent oxidoreductase</fullName>
    </submittedName>
</protein>
<keyword evidence="1" id="KW-0560">Oxidoreductase</keyword>
<dbReference type="PANTHER" id="PTHR43205:SF7">
    <property type="entry name" value="PROSTAGLANDIN REDUCTASE 1"/>
    <property type="match status" value="1"/>
</dbReference>
<evidence type="ECO:0000256" key="1">
    <source>
        <dbReference type="ARBA" id="ARBA00023002"/>
    </source>
</evidence>
<feature type="domain" description="Enoyl reductase (ER)" evidence="2">
    <location>
        <begin position="17"/>
        <end position="331"/>
    </location>
</feature>
<dbReference type="InterPro" id="IPR036291">
    <property type="entry name" value="NAD(P)-bd_dom_sf"/>
</dbReference>
<keyword evidence="4" id="KW-1185">Reference proteome</keyword>
<dbReference type="PANTHER" id="PTHR43205">
    <property type="entry name" value="PROSTAGLANDIN REDUCTASE"/>
    <property type="match status" value="1"/>
</dbReference>
<accession>A0ABU4HXP8</accession>
<dbReference type="Pfam" id="PF16884">
    <property type="entry name" value="ADH_N_2"/>
    <property type="match status" value="1"/>
</dbReference>
<name>A0ABU4HXP8_9ACTN</name>
<dbReference type="InterPro" id="IPR013149">
    <property type="entry name" value="ADH-like_C"/>
</dbReference>
<proteinExistence type="predicted"/>
<dbReference type="RefSeq" id="WP_318599709.1">
    <property type="nucleotide sequence ID" value="NZ_JAWSTH010000080.1"/>
</dbReference>